<protein>
    <recommendedName>
        <fullName evidence="4">Aminotransferase class I/classII domain-containing protein</fullName>
    </recommendedName>
</protein>
<dbReference type="Proteomes" id="UP000229370">
    <property type="component" value="Unassembled WGS sequence"/>
</dbReference>
<gene>
    <name evidence="2" type="ORF">CO007_03955</name>
</gene>
<dbReference type="PANTHER" id="PTHR30244:SF34">
    <property type="entry name" value="DTDP-4-AMINO-4,6-DIDEOXYGALACTOSE TRANSAMINASE"/>
    <property type="match status" value="1"/>
</dbReference>
<accession>A0A2M8GM20</accession>
<evidence type="ECO:0000313" key="2">
    <source>
        <dbReference type="EMBL" id="PJC81578.1"/>
    </source>
</evidence>
<proteinExistence type="inferred from homology"/>
<dbReference type="GO" id="GO:0030170">
    <property type="term" value="F:pyridoxal phosphate binding"/>
    <property type="evidence" value="ECO:0007669"/>
    <property type="project" value="TreeGrafter"/>
</dbReference>
<keyword evidence="1" id="KW-0663">Pyridoxal phosphate</keyword>
<organism evidence="2 3">
    <name type="scientific">Candidatus Roizmanbacteria bacterium CG_4_8_14_3_um_filter_36_10</name>
    <dbReference type="NCBI Taxonomy" id="1974834"/>
    <lineage>
        <taxon>Bacteria</taxon>
        <taxon>Candidatus Roizmaniibacteriota</taxon>
    </lineage>
</organism>
<dbReference type="GO" id="GO:0008483">
    <property type="term" value="F:transaminase activity"/>
    <property type="evidence" value="ECO:0007669"/>
    <property type="project" value="TreeGrafter"/>
</dbReference>
<dbReference type="AlphaFoldDB" id="A0A2M8GM20"/>
<dbReference type="EMBL" id="PFQK01000067">
    <property type="protein sequence ID" value="PJC81578.1"/>
    <property type="molecule type" value="Genomic_DNA"/>
</dbReference>
<name>A0A2M8GM20_9BACT</name>
<comment type="similarity">
    <text evidence="1">Belongs to the DegT/DnrJ/EryC1 family.</text>
</comment>
<sequence>MISCDFAPNEAWDDAWIAFKLILQPWKWKKGKELDLIKEILLQKIYGSCQKFPSRQCSTCVERPQDLCAVGIPPSSATHKFSANLFLSGRSALNYLLKSLNLPKESEIIVQGFTCEAVVLPILANNLRPVYVDIETESFSFDPIDLEKKITSKTRTIILQHSFGITPKHREIIISIAKQHRLLLIEDIAHGFQSQKLKVKSQKSIYLMSFGRSKAISSVFGGAIVTNNKSIARKLELIEKNLPKPNLFFIFRTLIYKPLSMVIRLTYDFLLGKIIHKLINLFAIFPPEITKKEKRGEYSSFFDKAYPNALAILLLHQLNKVDQVNKQRAKICQVYQRKISNLKSKISNLALSRYPLLVKNRSPIITKAQKQNIFLGNWYNQPVGPASLNLAKVQYQLGSCPVAEEVCQHIINLPTNITIVSAKRIITLILNKKSVKCADF</sequence>
<dbReference type="InterPro" id="IPR000653">
    <property type="entry name" value="DegT/StrS_aminotransferase"/>
</dbReference>
<dbReference type="Gene3D" id="3.40.640.10">
    <property type="entry name" value="Type I PLP-dependent aspartate aminotransferase-like (Major domain)"/>
    <property type="match status" value="1"/>
</dbReference>
<dbReference type="InterPro" id="IPR015424">
    <property type="entry name" value="PyrdxlP-dep_Trfase"/>
</dbReference>
<dbReference type="SUPFAM" id="SSF53383">
    <property type="entry name" value="PLP-dependent transferases"/>
    <property type="match status" value="1"/>
</dbReference>
<dbReference type="GO" id="GO:0000271">
    <property type="term" value="P:polysaccharide biosynthetic process"/>
    <property type="evidence" value="ECO:0007669"/>
    <property type="project" value="TreeGrafter"/>
</dbReference>
<dbReference type="PANTHER" id="PTHR30244">
    <property type="entry name" value="TRANSAMINASE"/>
    <property type="match status" value="1"/>
</dbReference>
<reference evidence="3" key="1">
    <citation type="submission" date="2017-09" db="EMBL/GenBank/DDBJ databases">
        <title>Depth-based differentiation of microbial function through sediment-hosted aquifers and enrichment of novel symbionts in the deep terrestrial subsurface.</title>
        <authorList>
            <person name="Probst A.J."/>
            <person name="Ladd B."/>
            <person name="Jarett J.K."/>
            <person name="Geller-Mcgrath D.E."/>
            <person name="Sieber C.M.K."/>
            <person name="Emerson J.B."/>
            <person name="Anantharaman K."/>
            <person name="Thomas B.C."/>
            <person name="Malmstrom R."/>
            <person name="Stieglmeier M."/>
            <person name="Klingl A."/>
            <person name="Woyke T."/>
            <person name="Ryan C.M."/>
            <person name="Banfield J.F."/>
        </authorList>
    </citation>
    <scope>NUCLEOTIDE SEQUENCE [LARGE SCALE GENOMIC DNA]</scope>
</reference>
<dbReference type="InterPro" id="IPR015421">
    <property type="entry name" value="PyrdxlP-dep_Trfase_major"/>
</dbReference>
<dbReference type="InterPro" id="IPR015422">
    <property type="entry name" value="PyrdxlP-dep_Trfase_small"/>
</dbReference>
<dbReference type="Pfam" id="PF01041">
    <property type="entry name" value="DegT_DnrJ_EryC1"/>
    <property type="match status" value="2"/>
</dbReference>
<comment type="caution">
    <text evidence="2">The sequence shown here is derived from an EMBL/GenBank/DDBJ whole genome shotgun (WGS) entry which is preliminary data.</text>
</comment>
<evidence type="ECO:0000313" key="3">
    <source>
        <dbReference type="Proteomes" id="UP000229370"/>
    </source>
</evidence>
<dbReference type="Gene3D" id="3.90.1150.10">
    <property type="entry name" value="Aspartate Aminotransferase, domain 1"/>
    <property type="match status" value="1"/>
</dbReference>
<evidence type="ECO:0000256" key="1">
    <source>
        <dbReference type="RuleBase" id="RU004508"/>
    </source>
</evidence>
<evidence type="ECO:0008006" key="4">
    <source>
        <dbReference type="Google" id="ProtNLM"/>
    </source>
</evidence>